<organism evidence="2 3">
    <name type="scientific">Marasmius crinis-equi</name>
    <dbReference type="NCBI Taxonomy" id="585013"/>
    <lineage>
        <taxon>Eukaryota</taxon>
        <taxon>Fungi</taxon>
        <taxon>Dikarya</taxon>
        <taxon>Basidiomycota</taxon>
        <taxon>Agaricomycotina</taxon>
        <taxon>Agaricomycetes</taxon>
        <taxon>Agaricomycetidae</taxon>
        <taxon>Agaricales</taxon>
        <taxon>Marasmiineae</taxon>
        <taxon>Marasmiaceae</taxon>
        <taxon>Marasmius</taxon>
    </lineage>
</organism>
<feature type="region of interest" description="Disordered" evidence="1">
    <location>
        <begin position="876"/>
        <end position="959"/>
    </location>
</feature>
<gene>
    <name evidence="2" type="primary">RBT1_43</name>
    <name evidence="2" type="ORF">V5O48_014789</name>
</gene>
<dbReference type="EMBL" id="JBAHYK010001648">
    <property type="protein sequence ID" value="KAL0567201.1"/>
    <property type="molecule type" value="Genomic_DNA"/>
</dbReference>
<feature type="compositionally biased region" description="Polar residues" evidence="1">
    <location>
        <begin position="76"/>
        <end position="95"/>
    </location>
</feature>
<feature type="compositionally biased region" description="Pro residues" evidence="1">
    <location>
        <begin position="41"/>
        <end position="75"/>
    </location>
</feature>
<evidence type="ECO:0000313" key="2">
    <source>
        <dbReference type="EMBL" id="KAL0567201.1"/>
    </source>
</evidence>
<evidence type="ECO:0000313" key="3">
    <source>
        <dbReference type="Proteomes" id="UP001465976"/>
    </source>
</evidence>
<feature type="compositionally biased region" description="Low complexity" evidence="1">
    <location>
        <begin position="483"/>
        <end position="493"/>
    </location>
</feature>
<feature type="compositionally biased region" description="Basic residues" evidence="1">
    <location>
        <begin position="535"/>
        <end position="544"/>
    </location>
</feature>
<feature type="compositionally biased region" description="Basic and acidic residues" evidence="1">
    <location>
        <begin position="124"/>
        <end position="134"/>
    </location>
</feature>
<feature type="compositionally biased region" description="Polar residues" evidence="1">
    <location>
        <begin position="518"/>
        <end position="534"/>
    </location>
</feature>
<feature type="region of interest" description="Disordered" evidence="1">
    <location>
        <begin position="469"/>
        <end position="635"/>
    </location>
</feature>
<reference evidence="2 3" key="1">
    <citation type="submission" date="2024-02" db="EMBL/GenBank/DDBJ databases">
        <title>A draft genome for the cacao thread blight pathogen Marasmius crinis-equi.</title>
        <authorList>
            <person name="Cohen S.P."/>
            <person name="Baruah I.K."/>
            <person name="Amoako-Attah I."/>
            <person name="Bukari Y."/>
            <person name="Meinhardt L.W."/>
            <person name="Bailey B.A."/>
        </authorList>
    </citation>
    <scope>NUCLEOTIDE SEQUENCE [LARGE SCALE GENOMIC DNA]</scope>
    <source>
        <strain evidence="2 3">GH-76</strain>
    </source>
</reference>
<feature type="compositionally biased region" description="Basic and acidic residues" evidence="1">
    <location>
        <begin position="938"/>
        <end position="947"/>
    </location>
</feature>
<dbReference type="Proteomes" id="UP001465976">
    <property type="component" value="Unassembled WGS sequence"/>
</dbReference>
<accession>A0ABR3EWM5</accession>
<feature type="compositionally biased region" description="Basic and acidic residues" evidence="1">
    <location>
        <begin position="894"/>
        <end position="906"/>
    </location>
</feature>
<name>A0ABR3EWM5_9AGAR</name>
<sequence>MATDGGLGKSIKDMTPELRTDTLVEYASTCNRIPLAALGPDQPPTPRPPTPAPAFPSLPVAPPASDPTLSVPPAPSGSTSTAGEEQQSEEGSNPKPNELSDDASVSKPKVVSNNDDEDNQEQQKNVELEDEKVTDGPAKGTGKRRGNPGNFTGTRLQYLEESLPAYVALPSRSKERELWMRDFVPAFKELFPLDDYPMPNPKGLAPLEELSQETLDAMDSKDRDLHNRKVKRREAGPDARYTQSIKNWFVWRSTPYRQKDDAAVKKLLKELDQDFEAPRKRSLDHFVMSHPDHKEEVKQMSAETGSKDRLANRRAAAKKYLEEMSEEDRQKVDDACQQEYELAMEQWNAGDEELTEEEKNRKQAQASFGGAIQPILDSIRRVTGLSVVLFAGEWKGGDTFSSIQLESCAEGARNLSAVQPKVYAAFGQTFLAWLVDAKRAEKPKNLEELEAMPRSNALEELMKLVSNPFGSHANLRQSPTDPSQSSNIKSLSSLDATPIDAIPAIPTSKPREVFPPMNLQQNVDSEGDATSSNPSRKKASKKAKKGGEDKPALKKTATKTKKKGKGKGRAGKQKEREESSEDDEEERAFAEERDGGVDAHGEEEVNERNEEEERKRREEEELEAVKNSEEASAEEYAKMTYDERMAYGQLRKKYALWKAFGSLNPSLTAYIAGGELTARPKPQKRASRTQPTELTGPPRRSSRRNLSSKSYAEPPINKDKDELEEDEPDDGKGQTAGDEVIEKPNKTVEPIIREQSTPPPSVIFPSHHQSDSSVVNSVTAASTTSYVHPLLHPDVWKLALAFAESDESFPVLEKQLQQLLGPLYSIEALQPLTAALFAAETDVSAAVRNLTELRDRYLTEKMEGIGAKALEGTTMQVDGGIEGVGSGGEETLDGDERKTTNEERDPTTSSPSPHCNNGPLPHTAVIQSKPSFDISDPLGHEESRDVSDPFGMREPSTSRNAFLIPPVEAFEDFKSSSFTEDSKAHIKEYMDHLLDKDRGQEWKATVMKWVAMEERWVDLKVKPQSLPTGTRPDGFDVWSKRGREKRAAGLKIPNNISYEDLRRQWGLYWSDINPEWRRREGGKVMMDLKDVEGDWSEFELPGRDGLVLPLVFLRWWSELAPETAEAKSEWVAALENVYFAYNCVFTKSRTSTEEAAAKRKATDEGEEPPPLKRRGLRT</sequence>
<feature type="compositionally biased region" description="Basic and acidic residues" evidence="1">
    <location>
        <begin position="587"/>
        <end position="635"/>
    </location>
</feature>
<feature type="region of interest" description="Disordered" evidence="1">
    <location>
        <begin position="674"/>
        <end position="758"/>
    </location>
</feature>
<feature type="compositionally biased region" description="Basic and acidic residues" evidence="1">
    <location>
        <begin position="1152"/>
        <end position="1163"/>
    </location>
</feature>
<feature type="region of interest" description="Disordered" evidence="1">
    <location>
        <begin position="34"/>
        <end position="153"/>
    </location>
</feature>
<evidence type="ECO:0000256" key="1">
    <source>
        <dbReference type="SAM" id="MobiDB-lite"/>
    </source>
</evidence>
<feature type="compositionally biased region" description="Basic residues" evidence="1">
    <location>
        <begin position="556"/>
        <end position="571"/>
    </location>
</feature>
<feature type="region of interest" description="Disordered" evidence="1">
    <location>
        <begin position="1152"/>
        <end position="1178"/>
    </location>
</feature>
<comment type="caution">
    <text evidence="2">The sequence shown here is derived from an EMBL/GenBank/DDBJ whole genome shotgun (WGS) entry which is preliminary data.</text>
</comment>
<protein>
    <submittedName>
        <fullName evidence="2">SERTA domain-containing protein 3</fullName>
    </submittedName>
</protein>
<keyword evidence="3" id="KW-1185">Reference proteome</keyword>
<proteinExistence type="predicted"/>